<keyword evidence="3" id="KW-1185">Reference proteome</keyword>
<accession>A0A1M6HJL8</accession>
<reference evidence="2 3" key="1">
    <citation type="submission" date="2016-11" db="EMBL/GenBank/DDBJ databases">
        <authorList>
            <person name="Varghese N."/>
            <person name="Submissions S."/>
        </authorList>
    </citation>
    <scope>NUCLEOTIDE SEQUENCE [LARGE SCALE GENOMIC DNA]</scope>
    <source>
        <strain evidence="2 3">DSM 15287</strain>
    </source>
</reference>
<proteinExistence type="predicted"/>
<dbReference type="Proteomes" id="UP000322917">
    <property type="component" value="Unassembled WGS sequence"/>
</dbReference>
<dbReference type="RefSeq" id="WP_149734763.1">
    <property type="nucleotide sequence ID" value="NZ_FQZD01000014.1"/>
</dbReference>
<organism evidence="2 3">
    <name type="scientific">Propionispora hippei DSM 15287</name>
    <dbReference type="NCBI Taxonomy" id="1123003"/>
    <lineage>
        <taxon>Bacteria</taxon>
        <taxon>Bacillati</taxon>
        <taxon>Bacillota</taxon>
        <taxon>Negativicutes</taxon>
        <taxon>Selenomonadales</taxon>
        <taxon>Sporomusaceae</taxon>
        <taxon>Propionispora</taxon>
    </lineage>
</organism>
<dbReference type="EMBL" id="FQZD01000014">
    <property type="protein sequence ID" value="SHJ22393.1"/>
    <property type="molecule type" value="Genomic_DNA"/>
</dbReference>
<protein>
    <recommendedName>
        <fullName evidence="1">Defence against restriction A C-terminal domain-containing protein</fullName>
    </recommendedName>
</protein>
<name>A0A1M6HJL8_9FIRM</name>
<evidence type="ECO:0000259" key="1">
    <source>
        <dbReference type="Pfam" id="PF18789"/>
    </source>
</evidence>
<dbReference type="InterPro" id="IPR041501">
    <property type="entry name" value="DarA_C"/>
</dbReference>
<sequence length="69" mass="7956">MLHRYYLTQRPVSIGTQPKGFFSFSDDPGELPNGITYYGHVDYDRDLTDQEVKEYELYDGGKNFNALDG</sequence>
<gene>
    <name evidence="2" type="ORF">SAMN02745170_02005</name>
</gene>
<feature type="domain" description="Defence against restriction A C-terminal" evidence="1">
    <location>
        <begin position="2"/>
        <end position="58"/>
    </location>
</feature>
<evidence type="ECO:0000313" key="3">
    <source>
        <dbReference type="Proteomes" id="UP000322917"/>
    </source>
</evidence>
<dbReference type="OrthoDB" id="1651388at2"/>
<evidence type="ECO:0000313" key="2">
    <source>
        <dbReference type="EMBL" id="SHJ22393.1"/>
    </source>
</evidence>
<dbReference type="Pfam" id="PF18789">
    <property type="entry name" value="DarA_C"/>
    <property type="match status" value="1"/>
</dbReference>
<dbReference type="AlphaFoldDB" id="A0A1M6HJL8"/>